<dbReference type="Gene3D" id="1.20.5.3310">
    <property type="match status" value="1"/>
</dbReference>
<dbReference type="KEGG" id="ppha:BVH74_10120"/>
<gene>
    <name evidence="9" type="ORF">BVH74_10120</name>
</gene>
<evidence type="ECO:0000313" key="9">
    <source>
        <dbReference type="EMBL" id="AQZ95080.1"/>
    </source>
</evidence>
<sequence length="95" mass="10687">MFDSGITELLLVALVGLLVLGPQRLQHSARVLGRLLGKAKGWLAEVQAQVGQELPEAELKELRRDMERVRSSNVRRNLLEQVTLSEKSERADITR</sequence>
<keyword evidence="8" id="KW-0472">Membrane</keyword>
<dbReference type="InterPro" id="IPR003369">
    <property type="entry name" value="TatA/B/E"/>
</dbReference>
<evidence type="ECO:0000256" key="4">
    <source>
        <dbReference type="ARBA" id="ARBA00022692"/>
    </source>
</evidence>
<evidence type="ECO:0000313" key="10">
    <source>
        <dbReference type="Proteomes" id="UP000243488"/>
    </source>
</evidence>
<keyword evidence="5" id="KW-0653">Protein transport</keyword>
<dbReference type="GO" id="GO:0008320">
    <property type="term" value="F:protein transmembrane transporter activity"/>
    <property type="evidence" value="ECO:0007669"/>
    <property type="project" value="InterPro"/>
</dbReference>
<dbReference type="NCBIfam" id="TIGR01410">
    <property type="entry name" value="tatB"/>
    <property type="match status" value="1"/>
</dbReference>
<keyword evidence="7" id="KW-0811">Translocation</keyword>
<dbReference type="GO" id="GO:0016020">
    <property type="term" value="C:membrane"/>
    <property type="evidence" value="ECO:0007669"/>
    <property type="project" value="InterPro"/>
</dbReference>
<keyword evidence="3" id="KW-1003">Cell membrane</keyword>
<evidence type="ECO:0000256" key="3">
    <source>
        <dbReference type="ARBA" id="ARBA00022475"/>
    </source>
</evidence>
<dbReference type="EMBL" id="CP020100">
    <property type="protein sequence ID" value="AQZ95080.1"/>
    <property type="molecule type" value="Genomic_DNA"/>
</dbReference>
<comment type="subcellular location">
    <subcellularLocation>
        <location evidence="1">Membrane</location>
        <topology evidence="1">Single-pass membrane protein</topology>
    </subcellularLocation>
</comment>
<evidence type="ECO:0000256" key="2">
    <source>
        <dbReference type="ARBA" id="ARBA00022448"/>
    </source>
</evidence>
<name>A0A1V0B5A9_9GAMM</name>
<dbReference type="InterPro" id="IPR018448">
    <property type="entry name" value="TatB"/>
</dbReference>
<evidence type="ECO:0000256" key="7">
    <source>
        <dbReference type="ARBA" id="ARBA00023010"/>
    </source>
</evidence>
<dbReference type="RefSeq" id="WP_080049949.1">
    <property type="nucleotide sequence ID" value="NZ_CP020100.1"/>
</dbReference>
<organism evidence="9 10">
    <name type="scientific">Halopseudomonas phragmitis</name>
    <dbReference type="NCBI Taxonomy" id="1931241"/>
    <lineage>
        <taxon>Bacteria</taxon>
        <taxon>Pseudomonadati</taxon>
        <taxon>Pseudomonadota</taxon>
        <taxon>Gammaproteobacteria</taxon>
        <taxon>Pseudomonadales</taxon>
        <taxon>Pseudomonadaceae</taxon>
        <taxon>Halopseudomonas</taxon>
    </lineage>
</organism>
<evidence type="ECO:0000256" key="8">
    <source>
        <dbReference type="ARBA" id="ARBA00023136"/>
    </source>
</evidence>
<dbReference type="PRINTS" id="PR01506">
    <property type="entry name" value="TATBPROTEIN"/>
</dbReference>
<accession>A0A1V0B5A9</accession>
<dbReference type="Proteomes" id="UP000243488">
    <property type="component" value="Chromosome"/>
</dbReference>
<dbReference type="GO" id="GO:0043953">
    <property type="term" value="P:protein transport by the Tat complex"/>
    <property type="evidence" value="ECO:0007669"/>
    <property type="project" value="InterPro"/>
</dbReference>
<evidence type="ECO:0000256" key="1">
    <source>
        <dbReference type="ARBA" id="ARBA00004167"/>
    </source>
</evidence>
<evidence type="ECO:0000256" key="5">
    <source>
        <dbReference type="ARBA" id="ARBA00022927"/>
    </source>
</evidence>
<keyword evidence="6" id="KW-1133">Transmembrane helix</keyword>
<dbReference type="Pfam" id="PF02416">
    <property type="entry name" value="TatA_B_E"/>
    <property type="match status" value="1"/>
</dbReference>
<evidence type="ECO:0000256" key="6">
    <source>
        <dbReference type="ARBA" id="ARBA00022989"/>
    </source>
</evidence>
<keyword evidence="2" id="KW-0813">Transport</keyword>
<keyword evidence="10" id="KW-1185">Reference proteome</keyword>
<proteinExistence type="predicted"/>
<reference evidence="9 10" key="1">
    <citation type="submission" date="2017-03" db="EMBL/GenBank/DDBJ databases">
        <title>Complete genome sequence of the novel DNRA strain Pseudomonas sp. S-6-2 isolated from Chinese polluted river sediment. Journal of Biotechnology.</title>
        <authorList>
            <person name="Li J."/>
            <person name="Xiang F."/>
            <person name="Wang L."/>
            <person name="Xi L."/>
            <person name="Liu J."/>
        </authorList>
    </citation>
    <scope>NUCLEOTIDE SEQUENCE [LARGE SCALE GENOMIC DNA]</scope>
    <source>
        <strain evidence="9 10">S-6-2</strain>
    </source>
</reference>
<keyword evidence="4" id="KW-0812">Transmembrane</keyword>
<dbReference type="STRING" id="1931241.BVH74_10120"/>
<protein>
    <submittedName>
        <fullName evidence="9">Twin arginine-targeting protein translocase TatB</fullName>
    </submittedName>
</protein>
<dbReference type="AlphaFoldDB" id="A0A1V0B5A9"/>